<keyword evidence="8" id="KW-1185">Reference proteome</keyword>
<dbReference type="GO" id="GO:0045493">
    <property type="term" value="P:xylan catabolic process"/>
    <property type="evidence" value="ECO:0007669"/>
    <property type="project" value="UniProtKB-KW"/>
</dbReference>
<sequence>MHGPHTVAARRMIKRAAIQGGLEVVSLMAKSKMMPGARGLGSIFTLHHVRPAQQKEFDPVAHLAITPEFLDASITKLKSIGYVPVALEDLQAYLAQPDRPGPAMVFTLDDGYRDNDVHARPVFEKHEIPYTIFISGGFVDRTHSIWWKTAEELIGRVDQFDFDFGDGETSYSTRTMLEKYATFDRLHKALSCTEQDHIIAQLDRRARAAGICPTGIVDREVMDEAELEVLAQRPLASLGAHTISHINLAHTDASRMREEIDRSAERVAQITGAKPSTLAYPYGDRCAACQREYQAAEELGFSLAVTTNPGVLTEQSLASRYSMPRISLNGYYQKGRYVGALASGIPFALTG</sequence>
<keyword evidence="7" id="KW-0624">Polysaccharide degradation</keyword>
<dbReference type="InterPro" id="IPR011330">
    <property type="entry name" value="Glyco_hydro/deAcase_b/a-brl"/>
</dbReference>
<evidence type="ECO:0000313" key="8">
    <source>
        <dbReference type="Proteomes" id="UP000004291"/>
    </source>
</evidence>
<comment type="caution">
    <text evidence="7">The sequence shown here is derived from an EMBL/GenBank/DDBJ whole genome shotgun (WGS) entry which is preliminary data.</text>
</comment>
<dbReference type="InterPro" id="IPR051398">
    <property type="entry name" value="Polysacch_Deacetylase"/>
</dbReference>
<dbReference type="PANTHER" id="PTHR34216">
    <property type="match status" value="1"/>
</dbReference>
<keyword evidence="7" id="KW-0326">Glycosidase</keyword>
<comment type="similarity">
    <text evidence="2">Belongs to the polysaccharide deacetylase family.</text>
</comment>
<dbReference type="PROSITE" id="PS51677">
    <property type="entry name" value="NODB"/>
    <property type="match status" value="1"/>
</dbReference>
<keyword evidence="7" id="KW-0858">Xylan degradation</keyword>
<dbReference type="STRING" id="411684.HPDFL43_03456"/>
<evidence type="ECO:0000256" key="1">
    <source>
        <dbReference type="ARBA" id="ARBA00003236"/>
    </source>
</evidence>
<proteinExistence type="inferred from homology"/>
<evidence type="ECO:0000259" key="6">
    <source>
        <dbReference type="PROSITE" id="PS51677"/>
    </source>
</evidence>
<reference evidence="7 8" key="1">
    <citation type="submission" date="2007-10" db="EMBL/GenBank/DDBJ databases">
        <authorList>
            <person name="Wagner-Dobler I."/>
            <person name="Ferriera S."/>
            <person name="Johnson J."/>
            <person name="Kravitz S."/>
            <person name="Beeson K."/>
            <person name="Sutton G."/>
            <person name="Rogers Y.-H."/>
            <person name="Friedman R."/>
            <person name="Frazier M."/>
            <person name="Venter J.C."/>
        </authorList>
    </citation>
    <scope>NUCLEOTIDE SEQUENCE [LARGE SCALE GENOMIC DNA]</scope>
    <source>
        <strain evidence="7 8">DFL-43</strain>
    </source>
</reference>
<dbReference type="RefSeq" id="WP_052093168.1">
    <property type="nucleotide sequence ID" value="NZ_CM002917.1"/>
</dbReference>
<dbReference type="OrthoDB" id="9782872at2"/>
<dbReference type="SUPFAM" id="SSF88713">
    <property type="entry name" value="Glycoside hydrolase/deacetylase"/>
    <property type="match status" value="1"/>
</dbReference>
<evidence type="ECO:0000256" key="5">
    <source>
        <dbReference type="ARBA" id="ARBA00032976"/>
    </source>
</evidence>
<dbReference type="AlphaFoldDB" id="A9DAH9"/>
<keyword evidence="7" id="KW-0119">Carbohydrate metabolism</keyword>
<gene>
    <name evidence="7" type="ORF">HPDFL43_03456</name>
</gene>
<evidence type="ECO:0000256" key="4">
    <source>
        <dbReference type="ARBA" id="ARBA00022729"/>
    </source>
</evidence>
<keyword evidence="4" id="KW-0732">Signal</keyword>
<name>A9DAH9_HOEPD</name>
<comment type="function">
    <text evidence="1">Is involved in generating a small heat-stable compound (Nod), an acylated oligomer of N-acetylglucosamine, that stimulates mitosis in various plant protoplasts.</text>
</comment>
<accession>A9DAH9</accession>
<protein>
    <recommendedName>
        <fullName evidence="3">Chitooligosaccharide deacetylase</fullName>
    </recommendedName>
    <alternativeName>
        <fullName evidence="5">Nodulation protein B</fullName>
    </alternativeName>
</protein>
<evidence type="ECO:0000256" key="3">
    <source>
        <dbReference type="ARBA" id="ARBA00020071"/>
    </source>
</evidence>
<dbReference type="InterPro" id="IPR002509">
    <property type="entry name" value="NODB_dom"/>
</dbReference>
<dbReference type="Proteomes" id="UP000004291">
    <property type="component" value="Chromosome"/>
</dbReference>
<dbReference type="EMBL" id="ABIA03000002">
    <property type="protein sequence ID" value="EDQ32568.2"/>
    <property type="molecule type" value="Genomic_DNA"/>
</dbReference>
<evidence type="ECO:0000313" key="7">
    <source>
        <dbReference type="EMBL" id="EDQ32568.2"/>
    </source>
</evidence>
<dbReference type="Pfam" id="PF01522">
    <property type="entry name" value="Polysacc_deac_1"/>
    <property type="match status" value="1"/>
</dbReference>
<dbReference type="Gene3D" id="3.20.20.370">
    <property type="entry name" value="Glycoside hydrolase/deacetylase"/>
    <property type="match status" value="1"/>
</dbReference>
<dbReference type="GO" id="GO:0016810">
    <property type="term" value="F:hydrolase activity, acting on carbon-nitrogen (but not peptide) bonds"/>
    <property type="evidence" value="ECO:0007669"/>
    <property type="project" value="InterPro"/>
</dbReference>
<dbReference type="GO" id="GO:0016798">
    <property type="term" value="F:hydrolase activity, acting on glycosyl bonds"/>
    <property type="evidence" value="ECO:0007669"/>
    <property type="project" value="UniProtKB-KW"/>
</dbReference>
<dbReference type="PANTHER" id="PTHR34216:SF7">
    <property type="entry name" value="POLY-BETA-1,6-N-ACETYL-D-GLUCOSAMINE N-DEACETYLASE"/>
    <property type="match status" value="1"/>
</dbReference>
<organism evidence="7 8">
    <name type="scientific">Hoeflea phototrophica (strain DSM 17068 / NCIMB 14078 / DFL-43)</name>
    <dbReference type="NCBI Taxonomy" id="411684"/>
    <lineage>
        <taxon>Bacteria</taxon>
        <taxon>Pseudomonadati</taxon>
        <taxon>Pseudomonadota</taxon>
        <taxon>Alphaproteobacteria</taxon>
        <taxon>Hyphomicrobiales</taxon>
        <taxon>Rhizobiaceae</taxon>
        <taxon>Hoeflea</taxon>
    </lineage>
</organism>
<feature type="domain" description="NodB homology" evidence="6">
    <location>
        <begin position="102"/>
        <end position="351"/>
    </location>
</feature>
<keyword evidence="7" id="KW-0378">Hydrolase</keyword>
<dbReference type="HOGENOM" id="CLU_030024_1_2_5"/>
<evidence type="ECO:0000256" key="2">
    <source>
        <dbReference type="ARBA" id="ARBA00010973"/>
    </source>
</evidence>
<dbReference type="eggNOG" id="COG0726">
    <property type="taxonomic scope" value="Bacteria"/>
</dbReference>
<reference evidence="7 8" key="2">
    <citation type="submission" date="2012-06" db="EMBL/GenBank/DDBJ databases">
        <authorList>
            <person name="Fiebig A."/>
        </authorList>
    </citation>
    <scope>NUCLEOTIDE SEQUENCE [LARGE SCALE GENOMIC DNA]</scope>
    <source>
        <strain evidence="7 8">DFL-43</strain>
    </source>
</reference>